<evidence type="ECO:0000313" key="1">
    <source>
        <dbReference type="EMBL" id="KAF0697663.1"/>
    </source>
</evidence>
<sequence>MTDVTKICVEGVTFFGLLNAIAVFVREPYLRINKWETTSKYKFISVIGETKWWAKDHCVTKVFAAFNNPSESLYILTDNVNIVETLDEIYCTQKFSSDVRFKVKTYLDSLLKYKTIIMSQIFLQIFTSTTPLSLYLQTKGLDIFNAFKIVKQSLSTLKMQSRDFEIILNATDQFVDWSNTSLITRGLGYNVFQKFLTNRIK</sequence>
<keyword evidence="2" id="KW-1185">Reference proteome</keyword>
<gene>
    <name evidence="1" type="ORF">FWK35_00035333</name>
</gene>
<protein>
    <submittedName>
        <fullName evidence="1">Uncharacterized protein</fullName>
    </submittedName>
</protein>
<name>A0A6G0VP34_APHCR</name>
<dbReference type="AlphaFoldDB" id="A0A6G0VP34"/>
<dbReference type="EMBL" id="VUJU01015033">
    <property type="protein sequence ID" value="KAF0697663.1"/>
    <property type="molecule type" value="Genomic_DNA"/>
</dbReference>
<dbReference type="OrthoDB" id="6619842at2759"/>
<dbReference type="Proteomes" id="UP000478052">
    <property type="component" value="Unassembled WGS sequence"/>
</dbReference>
<accession>A0A6G0VP34</accession>
<organism evidence="1 2">
    <name type="scientific">Aphis craccivora</name>
    <name type="common">Cowpea aphid</name>
    <dbReference type="NCBI Taxonomy" id="307492"/>
    <lineage>
        <taxon>Eukaryota</taxon>
        <taxon>Metazoa</taxon>
        <taxon>Ecdysozoa</taxon>
        <taxon>Arthropoda</taxon>
        <taxon>Hexapoda</taxon>
        <taxon>Insecta</taxon>
        <taxon>Pterygota</taxon>
        <taxon>Neoptera</taxon>
        <taxon>Paraneoptera</taxon>
        <taxon>Hemiptera</taxon>
        <taxon>Sternorrhyncha</taxon>
        <taxon>Aphidomorpha</taxon>
        <taxon>Aphidoidea</taxon>
        <taxon>Aphididae</taxon>
        <taxon>Aphidini</taxon>
        <taxon>Aphis</taxon>
        <taxon>Aphis</taxon>
    </lineage>
</organism>
<comment type="caution">
    <text evidence="1">The sequence shown here is derived from an EMBL/GenBank/DDBJ whole genome shotgun (WGS) entry which is preliminary data.</text>
</comment>
<proteinExistence type="predicted"/>
<evidence type="ECO:0000313" key="2">
    <source>
        <dbReference type="Proteomes" id="UP000478052"/>
    </source>
</evidence>
<reference evidence="1 2" key="1">
    <citation type="submission" date="2019-08" db="EMBL/GenBank/DDBJ databases">
        <title>Whole genome of Aphis craccivora.</title>
        <authorList>
            <person name="Voronova N.V."/>
            <person name="Shulinski R.S."/>
            <person name="Bandarenka Y.V."/>
            <person name="Zhorov D.G."/>
            <person name="Warner D."/>
        </authorList>
    </citation>
    <scope>NUCLEOTIDE SEQUENCE [LARGE SCALE GENOMIC DNA]</scope>
    <source>
        <strain evidence="1">180601</strain>
        <tissue evidence="1">Whole Body</tissue>
    </source>
</reference>